<feature type="region of interest" description="Disordered" evidence="1">
    <location>
        <begin position="1"/>
        <end position="24"/>
    </location>
</feature>
<proteinExistence type="predicted"/>
<reference evidence="3" key="1">
    <citation type="submission" date="2022-11" db="UniProtKB">
        <authorList>
            <consortium name="WormBaseParasite"/>
        </authorList>
    </citation>
    <scope>IDENTIFICATION</scope>
</reference>
<organism evidence="2 3">
    <name type="scientific">Acrobeloides nanus</name>
    <dbReference type="NCBI Taxonomy" id="290746"/>
    <lineage>
        <taxon>Eukaryota</taxon>
        <taxon>Metazoa</taxon>
        <taxon>Ecdysozoa</taxon>
        <taxon>Nematoda</taxon>
        <taxon>Chromadorea</taxon>
        <taxon>Rhabditida</taxon>
        <taxon>Tylenchina</taxon>
        <taxon>Cephalobomorpha</taxon>
        <taxon>Cephaloboidea</taxon>
        <taxon>Cephalobidae</taxon>
        <taxon>Acrobeloides</taxon>
    </lineage>
</organism>
<dbReference type="WBParaSite" id="ACRNAN_scaffold1738.g11722.t1">
    <property type="protein sequence ID" value="ACRNAN_scaffold1738.g11722.t1"/>
    <property type="gene ID" value="ACRNAN_scaffold1738.g11722"/>
</dbReference>
<evidence type="ECO:0000313" key="2">
    <source>
        <dbReference type="Proteomes" id="UP000887540"/>
    </source>
</evidence>
<evidence type="ECO:0000313" key="3">
    <source>
        <dbReference type="WBParaSite" id="ACRNAN_scaffold1738.g11722.t1"/>
    </source>
</evidence>
<dbReference type="AlphaFoldDB" id="A0A914D1E5"/>
<feature type="compositionally biased region" description="Basic and acidic residues" evidence="1">
    <location>
        <begin position="7"/>
        <end position="23"/>
    </location>
</feature>
<dbReference type="Proteomes" id="UP000887540">
    <property type="component" value="Unplaced"/>
</dbReference>
<name>A0A914D1E5_9BILA</name>
<evidence type="ECO:0000256" key="1">
    <source>
        <dbReference type="SAM" id="MobiDB-lite"/>
    </source>
</evidence>
<accession>A0A914D1E5</accession>
<keyword evidence="2" id="KW-1185">Reference proteome</keyword>
<protein>
    <submittedName>
        <fullName evidence="3">Uncharacterized protein</fullName>
    </submittedName>
</protein>
<sequence>MLELLTEDMKPEQTSADDKERKRSIVIHGLPESTAAKASLKAKEDHESISTLIDETNTLLLTTKNEKRAS</sequence>